<proteinExistence type="predicted"/>
<organism evidence="1 2">
    <name type="scientific">Ancylomarina euxinus</name>
    <dbReference type="NCBI Taxonomy" id="2283627"/>
    <lineage>
        <taxon>Bacteria</taxon>
        <taxon>Pseudomonadati</taxon>
        <taxon>Bacteroidota</taxon>
        <taxon>Bacteroidia</taxon>
        <taxon>Marinilabiliales</taxon>
        <taxon>Marinifilaceae</taxon>
        <taxon>Ancylomarina</taxon>
    </lineage>
</organism>
<evidence type="ECO:0000313" key="2">
    <source>
        <dbReference type="Proteomes" id="UP000285794"/>
    </source>
</evidence>
<dbReference type="RefSeq" id="WP_125029251.1">
    <property type="nucleotide sequence ID" value="NZ_JAPXVP010000001.1"/>
</dbReference>
<accession>A0A425Y8R2</accession>
<dbReference type="EMBL" id="QQWG01000001">
    <property type="protein sequence ID" value="RRG24838.1"/>
    <property type="molecule type" value="Genomic_DNA"/>
</dbReference>
<keyword evidence="2" id="KW-1185">Reference proteome</keyword>
<dbReference type="AlphaFoldDB" id="A0A425Y8R2"/>
<comment type="caution">
    <text evidence="1">The sequence shown here is derived from an EMBL/GenBank/DDBJ whole genome shotgun (WGS) entry which is preliminary data.</text>
</comment>
<dbReference type="GO" id="GO:0051537">
    <property type="term" value="F:2 iron, 2 sulfur cluster binding"/>
    <property type="evidence" value="ECO:0007669"/>
    <property type="project" value="InterPro"/>
</dbReference>
<dbReference type="Gene3D" id="2.102.10.10">
    <property type="entry name" value="Rieske [2Fe-2S] iron-sulphur domain"/>
    <property type="match status" value="1"/>
</dbReference>
<dbReference type="PROSITE" id="PS51257">
    <property type="entry name" value="PROKAR_LIPOPROTEIN"/>
    <property type="match status" value="1"/>
</dbReference>
<dbReference type="InterPro" id="IPR036922">
    <property type="entry name" value="Rieske_2Fe-2S_sf"/>
</dbReference>
<dbReference type="SUPFAM" id="SSF50022">
    <property type="entry name" value="ISP domain"/>
    <property type="match status" value="1"/>
</dbReference>
<name>A0A425Y8R2_9BACT</name>
<gene>
    <name evidence="1" type="ORF">DWB61_02185</name>
</gene>
<reference evidence="1 2" key="1">
    <citation type="submission" date="2018-07" db="EMBL/GenBank/DDBJ databases">
        <title>Draft genome sequence of Ancylomarina sp. M1P.</title>
        <authorList>
            <person name="Yadav S."/>
            <person name="Villanueva L."/>
            <person name="Damste J.S.S."/>
        </authorList>
    </citation>
    <scope>NUCLEOTIDE SEQUENCE [LARGE SCALE GENOMIC DNA]</scope>
    <source>
        <strain evidence="1 2">M1P</strain>
    </source>
</reference>
<evidence type="ECO:0008006" key="3">
    <source>
        <dbReference type="Google" id="ProtNLM"/>
    </source>
</evidence>
<protein>
    <recommendedName>
        <fullName evidence="3">Rieske domain-containing protein</fullName>
    </recommendedName>
</protein>
<dbReference type="OrthoDB" id="1121472at2"/>
<dbReference type="Proteomes" id="UP000285794">
    <property type="component" value="Unassembled WGS sequence"/>
</dbReference>
<sequence>MKPSQSNLHYFFLFLLTLVGFSSCSKDTNLDKIVPYAHVEFEYLDNENKLGAVGNTIYLDENDIITSSAGYKNHGIILVKLNEGYAAFDATCTHDVESQEHVELDGVFAVCPICDSKFNILQGGEPFNGSVARYNLKQYKTSSNGASSHAKIRVYN</sequence>
<evidence type="ECO:0000313" key="1">
    <source>
        <dbReference type="EMBL" id="RRG24838.1"/>
    </source>
</evidence>